<dbReference type="Pfam" id="PF00078">
    <property type="entry name" value="RVT_1"/>
    <property type="match status" value="1"/>
</dbReference>
<dbReference type="InterPro" id="IPR000123">
    <property type="entry name" value="Reverse_transcriptase_msDNA"/>
</dbReference>
<dbReference type="PRINTS" id="PR00866">
    <property type="entry name" value="RNADNAPOLMS"/>
</dbReference>
<keyword evidence="4" id="KW-0479">Metal-binding</keyword>
<sequence>MTPSALNIRFDDGVDENHRELVYLYASRIESKGLTVILSPEHLGHLLQMRLEDIYAISNAPQHFYREYRAKKKSGGTRKISAPLPLLLSIQRWVLKNILEPQAIHPAAKAYLKKSSIKQNARFHRGQRHLFKSDVRDFFGSISSRWVYSHFQSLGYSRAVSMVLTAICCKENALPQGAPTSGYLSNIYMTSFDKAVFSYCTERKFRFTRYADDISISGSGINFSELSAFVNRELRDIDLKMHSGKTRLIRSHQRQKVTGVVVNEKLGPGRDFIRKLRQEYYYISKYGVEEQSRVSGWNNSIAYLNNIHGRIAHAIFLTGHDARLLEMKNAVESLLRKSEYIRG</sequence>
<evidence type="ECO:0000256" key="1">
    <source>
        <dbReference type="ARBA" id="ARBA00012493"/>
    </source>
</evidence>
<dbReference type="Proteomes" id="UP000013243">
    <property type="component" value="Plasmid unnamed1"/>
</dbReference>
<evidence type="ECO:0000256" key="2">
    <source>
        <dbReference type="ARBA" id="ARBA00022679"/>
    </source>
</evidence>
<evidence type="ECO:0000256" key="6">
    <source>
        <dbReference type="ARBA" id="ARBA00022918"/>
    </source>
</evidence>
<dbReference type="SUPFAM" id="SSF56672">
    <property type="entry name" value="DNA/RNA polymerases"/>
    <property type="match status" value="1"/>
</dbReference>
<keyword evidence="11" id="KW-0614">Plasmid</keyword>
<dbReference type="EC" id="2.7.7.49" evidence="1"/>
<proteinExistence type="inferred from homology"/>
<evidence type="ECO:0000256" key="5">
    <source>
        <dbReference type="ARBA" id="ARBA00022842"/>
    </source>
</evidence>
<dbReference type="InterPro" id="IPR000477">
    <property type="entry name" value="RT_dom"/>
</dbReference>
<evidence type="ECO:0000313" key="11">
    <source>
        <dbReference type="EMBL" id="ANP42575.1"/>
    </source>
</evidence>
<evidence type="ECO:0000313" key="12">
    <source>
        <dbReference type="Proteomes" id="UP000013243"/>
    </source>
</evidence>
<keyword evidence="6" id="KW-0695">RNA-directed DNA polymerase</keyword>
<organism evidence="11 12">
    <name type="scientific">Tritonibacter mobilis F1926</name>
    <dbReference type="NCBI Taxonomy" id="1265309"/>
    <lineage>
        <taxon>Bacteria</taxon>
        <taxon>Pseudomonadati</taxon>
        <taxon>Pseudomonadota</taxon>
        <taxon>Alphaproteobacteria</taxon>
        <taxon>Rhodobacterales</taxon>
        <taxon>Paracoccaceae</taxon>
        <taxon>Tritonibacter</taxon>
    </lineage>
</organism>
<evidence type="ECO:0000256" key="9">
    <source>
        <dbReference type="ARBA" id="ARBA00048173"/>
    </source>
</evidence>
<evidence type="ECO:0000259" key="10">
    <source>
        <dbReference type="Pfam" id="PF00078"/>
    </source>
</evidence>
<reference evidence="11 12" key="1">
    <citation type="journal article" date="2016" name="ISME J.">
        <title>Global occurrence and heterogeneity of the Roseobacter-clade species Ruegeria mobilis.</title>
        <authorList>
            <person name="Sonnenschein E."/>
            <person name="Gram L."/>
        </authorList>
    </citation>
    <scope>NUCLEOTIDE SEQUENCE [LARGE SCALE GENOMIC DNA]</scope>
    <source>
        <strain evidence="11 12">F1926</strain>
        <plasmid evidence="11 12">unnamed1</plasmid>
    </source>
</reference>
<dbReference type="GO" id="GO:0003723">
    <property type="term" value="F:RNA binding"/>
    <property type="evidence" value="ECO:0007669"/>
    <property type="project" value="InterPro"/>
</dbReference>
<accession>A0A1B1A7L8</accession>
<comment type="similarity">
    <text evidence="8">Belongs to the bacterial reverse transcriptase family.</text>
</comment>
<keyword evidence="2" id="KW-0808">Transferase</keyword>
<geneLocation type="plasmid" evidence="11 12">
    <name>unnamed1</name>
</geneLocation>
<dbReference type="PANTHER" id="PTHR34047">
    <property type="entry name" value="NUCLEAR INTRON MATURASE 1, MITOCHONDRIAL-RELATED"/>
    <property type="match status" value="1"/>
</dbReference>
<name>A0A1B1A7L8_9RHOB</name>
<dbReference type="InterPro" id="IPR043502">
    <property type="entry name" value="DNA/RNA_pol_sf"/>
</dbReference>
<evidence type="ECO:0000256" key="7">
    <source>
        <dbReference type="ARBA" id="ARBA00023118"/>
    </source>
</evidence>
<dbReference type="GO" id="GO:0046872">
    <property type="term" value="F:metal ion binding"/>
    <property type="evidence" value="ECO:0007669"/>
    <property type="project" value="UniProtKB-KW"/>
</dbReference>
<keyword evidence="7" id="KW-0051">Antiviral defense</keyword>
<protein>
    <recommendedName>
        <fullName evidence="1">RNA-directed DNA polymerase</fullName>
        <ecNumber evidence="1">2.7.7.49</ecNumber>
    </recommendedName>
</protein>
<feature type="domain" description="Reverse transcriptase" evidence="10">
    <location>
        <begin position="71"/>
        <end position="260"/>
    </location>
</feature>
<dbReference type="KEGG" id="rmb:K529_017545"/>
<evidence type="ECO:0000256" key="3">
    <source>
        <dbReference type="ARBA" id="ARBA00022695"/>
    </source>
</evidence>
<dbReference type="PANTHER" id="PTHR34047:SF7">
    <property type="entry name" value="RNA-DIRECTED DNA POLYMERASE"/>
    <property type="match status" value="1"/>
</dbReference>
<keyword evidence="3" id="KW-0548">Nucleotidyltransferase</keyword>
<dbReference type="GeneID" id="28251677"/>
<dbReference type="RefSeq" id="WP_005610701.1">
    <property type="nucleotide sequence ID" value="NZ_CP015231.1"/>
</dbReference>
<dbReference type="GO" id="GO:0003964">
    <property type="term" value="F:RNA-directed DNA polymerase activity"/>
    <property type="evidence" value="ECO:0007669"/>
    <property type="project" value="UniProtKB-KW"/>
</dbReference>
<evidence type="ECO:0000256" key="8">
    <source>
        <dbReference type="ARBA" id="ARBA00034120"/>
    </source>
</evidence>
<dbReference type="EMBL" id="CP015231">
    <property type="protein sequence ID" value="ANP42575.1"/>
    <property type="molecule type" value="Genomic_DNA"/>
</dbReference>
<dbReference type="InterPro" id="IPR051083">
    <property type="entry name" value="GrpII_Intron_Splice-Mob/Def"/>
</dbReference>
<gene>
    <name evidence="11" type="ORF">K529_017545</name>
</gene>
<dbReference type="GO" id="GO:0051607">
    <property type="term" value="P:defense response to virus"/>
    <property type="evidence" value="ECO:0007669"/>
    <property type="project" value="UniProtKB-KW"/>
</dbReference>
<dbReference type="AlphaFoldDB" id="A0A1B1A7L8"/>
<comment type="catalytic activity">
    <reaction evidence="9">
        <text>DNA(n) + a 2'-deoxyribonucleoside 5'-triphosphate = DNA(n+1) + diphosphate</text>
        <dbReference type="Rhea" id="RHEA:22508"/>
        <dbReference type="Rhea" id="RHEA-COMP:17339"/>
        <dbReference type="Rhea" id="RHEA-COMP:17340"/>
        <dbReference type="ChEBI" id="CHEBI:33019"/>
        <dbReference type="ChEBI" id="CHEBI:61560"/>
        <dbReference type="ChEBI" id="CHEBI:173112"/>
        <dbReference type="EC" id="2.7.7.49"/>
    </reaction>
</comment>
<keyword evidence="5" id="KW-0460">Magnesium</keyword>
<evidence type="ECO:0000256" key="4">
    <source>
        <dbReference type="ARBA" id="ARBA00022723"/>
    </source>
</evidence>
<dbReference type="CDD" id="cd03487">
    <property type="entry name" value="RT_Bac_retron_II"/>
    <property type="match status" value="1"/>
</dbReference>
<dbReference type="OrthoDB" id="7055795at2"/>